<evidence type="ECO:0000256" key="2">
    <source>
        <dbReference type="ARBA" id="ARBA00022801"/>
    </source>
</evidence>
<dbReference type="InterPro" id="IPR029058">
    <property type="entry name" value="AB_hydrolase_fold"/>
</dbReference>
<dbReference type="SUPFAM" id="SSF53474">
    <property type="entry name" value="alpha/beta-Hydrolases"/>
    <property type="match status" value="1"/>
</dbReference>
<evidence type="ECO:0000256" key="3">
    <source>
        <dbReference type="RuleBase" id="RU361235"/>
    </source>
</evidence>
<organism evidence="5 6">
    <name type="scientific">Vibrio tritonius</name>
    <dbReference type="NCBI Taxonomy" id="1435069"/>
    <lineage>
        <taxon>Bacteria</taxon>
        <taxon>Pseudomonadati</taxon>
        <taxon>Pseudomonadota</taxon>
        <taxon>Gammaproteobacteria</taxon>
        <taxon>Vibrionales</taxon>
        <taxon>Vibrionaceae</taxon>
        <taxon>Vibrio</taxon>
    </lineage>
</organism>
<proteinExistence type="inferred from homology"/>
<dbReference type="EMBL" id="JAIWIU010000007">
    <property type="protein sequence ID" value="MCA2014746.1"/>
    <property type="molecule type" value="Genomic_DNA"/>
</dbReference>
<dbReference type="RefSeq" id="WP_225249335.1">
    <property type="nucleotide sequence ID" value="NZ_JAIWIU010000007.1"/>
</dbReference>
<sequence length="516" mass="56768">MKYLFALRWRTSFVAGLITSLMLFSSVSQADSVNPLLIHTQSGAIVGKNLPQTFSWQGIPYAKPPIGQLRWHAPEPAEHWSGIKQTSTFGPSCMQTPPPKGPEAILAQQPMSEDCLTLNIWKPKRRFEEDRLPVMVWIHGGAFRMGASSLKLYDGANVAKKGVIVVTLNYRLGPLSVFPHPALDKEEHGKALNFGLLDQIAALQWVKNNIGQFGGDTNNITIWGESAGGASVGYLLTSPLSNGLFNKAIIESGALALPELSRQQAVTSIKKQLPKSLANMTPAQLRALPASQLLTLPLAKTSTMPIIDDVSLTEKTQKAIASGHYHHVPLLIGSNNDEAGFFPPAWSASVQEKLGKLWPQAAKLTDGYGTNSVENKEAQLATDIFATVNTRALATSSVKNKMPTWRYYFSYQSSAQQQKHPGAIHTAEIPYVFGNIDQLGFMPSEEDKELANNLTERWVHFAKHGTPNPVAFKTWPQYDPNSDSLWLIDSHGERAIVEQGTARLDLLQRHPEIQLN</sequence>
<feature type="signal peptide" evidence="3">
    <location>
        <begin position="1"/>
        <end position="30"/>
    </location>
</feature>
<dbReference type="EC" id="3.1.1.-" evidence="3"/>
<dbReference type="PANTHER" id="PTHR11559">
    <property type="entry name" value="CARBOXYLESTERASE"/>
    <property type="match status" value="1"/>
</dbReference>
<accession>A0ABS7YGF9</accession>
<evidence type="ECO:0000259" key="4">
    <source>
        <dbReference type="Pfam" id="PF00135"/>
    </source>
</evidence>
<dbReference type="InterPro" id="IPR050309">
    <property type="entry name" value="Type-B_Carboxylest/Lipase"/>
</dbReference>
<dbReference type="InterPro" id="IPR019819">
    <property type="entry name" value="Carboxylesterase_B_CS"/>
</dbReference>
<evidence type="ECO:0000313" key="6">
    <source>
        <dbReference type="Proteomes" id="UP001199044"/>
    </source>
</evidence>
<reference evidence="6" key="1">
    <citation type="submission" date="2023-07" db="EMBL/GenBank/DDBJ databases">
        <title>Molecular identification of indigenous halophilic bacteria isolated from red sea cost, biodegradation of synthetic dyes and assessment of degraded metabolite toxicity.</title>
        <authorList>
            <person name="Chaieb K."/>
            <person name="Altayb H.N."/>
        </authorList>
    </citation>
    <scope>NUCLEOTIDE SEQUENCE [LARGE SCALE GENOMIC DNA]</scope>
    <source>
        <strain evidence="6">K20</strain>
    </source>
</reference>
<dbReference type="PROSITE" id="PS00941">
    <property type="entry name" value="CARBOXYLESTERASE_B_2"/>
    <property type="match status" value="1"/>
</dbReference>
<keyword evidence="6" id="KW-1185">Reference proteome</keyword>
<dbReference type="Gene3D" id="3.40.50.1820">
    <property type="entry name" value="alpha/beta hydrolase"/>
    <property type="match status" value="1"/>
</dbReference>
<dbReference type="InterPro" id="IPR002018">
    <property type="entry name" value="CarbesteraseB"/>
</dbReference>
<feature type="domain" description="Carboxylesterase type B" evidence="4">
    <location>
        <begin position="37"/>
        <end position="493"/>
    </location>
</feature>
<keyword evidence="2 3" id="KW-0378">Hydrolase</keyword>
<protein>
    <recommendedName>
        <fullName evidence="3">Carboxylic ester hydrolase</fullName>
        <ecNumber evidence="3">3.1.1.-</ecNumber>
    </recommendedName>
</protein>
<comment type="caution">
    <text evidence="5">The sequence shown here is derived from an EMBL/GenBank/DDBJ whole genome shotgun (WGS) entry which is preliminary data.</text>
</comment>
<dbReference type="PROSITE" id="PS00122">
    <property type="entry name" value="CARBOXYLESTERASE_B_1"/>
    <property type="match status" value="1"/>
</dbReference>
<comment type="similarity">
    <text evidence="1 3">Belongs to the type-B carboxylesterase/lipase family.</text>
</comment>
<feature type="chain" id="PRO_5044956503" description="Carboxylic ester hydrolase" evidence="3">
    <location>
        <begin position="31"/>
        <end position="516"/>
    </location>
</feature>
<evidence type="ECO:0000313" key="5">
    <source>
        <dbReference type="EMBL" id="MCA2014746.1"/>
    </source>
</evidence>
<dbReference type="Proteomes" id="UP001199044">
    <property type="component" value="Unassembled WGS sequence"/>
</dbReference>
<dbReference type="InterPro" id="IPR019826">
    <property type="entry name" value="Carboxylesterase_B_AS"/>
</dbReference>
<gene>
    <name evidence="5" type="ORF">LDJ79_01400</name>
</gene>
<keyword evidence="3" id="KW-0732">Signal</keyword>
<dbReference type="Pfam" id="PF00135">
    <property type="entry name" value="COesterase"/>
    <property type="match status" value="1"/>
</dbReference>
<evidence type="ECO:0000256" key="1">
    <source>
        <dbReference type="ARBA" id="ARBA00005964"/>
    </source>
</evidence>
<name>A0ABS7YGF9_9VIBR</name>